<dbReference type="SUPFAM" id="SSF117070">
    <property type="entry name" value="LEA14-like"/>
    <property type="match status" value="1"/>
</dbReference>
<feature type="compositionally biased region" description="Basic and acidic residues" evidence="1">
    <location>
        <begin position="161"/>
        <end position="175"/>
    </location>
</feature>
<evidence type="ECO:0008006" key="4">
    <source>
        <dbReference type="Google" id="ProtNLM"/>
    </source>
</evidence>
<evidence type="ECO:0000313" key="3">
    <source>
        <dbReference type="Proteomes" id="UP000294796"/>
    </source>
</evidence>
<proteinExistence type="predicted"/>
<accession>A0A4V3AMB2</accession>
<evidence type="ECO:0000256" key="1">
    <source>
        <dbReference type="SAM" id="MobiDB-lite"/>
    </source>
</evidence>
<comment type="caution">
    <text evidence="2">The sequence shown here is derived from an EMBL/GenBank/DDBJ whole genome shotgun (WGS) entry which is preliminary data.</text>
</comment>
<evidence type="ECO:0000313" key="2">
    <source>
        <dbReference type="EMBL" id="TDK26222.1"/>
    </source>
</evidence>
<keyword evidence="3" id="KW-1185">Reference proteome</keyword>
<feature type="region of interest" description="Disordered" evidence="1">
    <location>
        <begin position="161"/>
        <end position="188"/>
    </location>
</feature>
<dbReference type="EMBL" id="SMTF01000003">
    <property type="protein sequence ID" value="TDK26222.1"/>
    <property type="molecule type" value="Genomic_DNA"/>
</dbReference>
<protein>
    <recommendedName>
        <fullName evidence="4">Late embryogenesis abundant protein LEA-2 subgroup domain-containing protein</fullName>
    </recommendedName>
</protein>
<dbReference type="AlphaFoldDB" id="A0A4V3AMB2"/>
<gene>
    <name evidence="2" type="ORF">E2F46_06390</name>
</gene>
<feature type="region of interest" description="Disordered" evidence="1">
    <location>
        <begin position="1"/>
        <end position="23"/>
    </location>
</feature>
<reference evidence="2 3" key="1">
    <citation type="submission" date="2019-03" db="EMBL/GenBank/DDBJ databases">
        <title>Luteimonas zhaokaii sp.nov., isolated from the rectal contents of Plateau pika in Yushu, Qinghai Province, China.</title>
        <authorList>
            <person name="Zhang G."/>
        </authorList>
    </citation>
    <scope>NUCLEOTIDE SEQUENCE [LARGE SCALE GENOMIC DNA]</scope>
    <source>
        <strain evidence="2 3">B9</strain>
    </source>
</reference>
<organism evidence="2 3">
    <name type="scientific">Luteimonas aestuarii</name>
    <dbReference type="NCBI Taxonomy" id="453837"/>
    <lineage>
        <taxon>Bacteria</taxon>
        <taxon>Pseudomonadati</taxon>
        <taxon>Pseudomonadota</taxon>
        <taxon>Gammaproteobacteria</taxon>
        <taxon>Lysobacterales</taxon>
        <taxon>Lysobacteraceae</taxon>
        <taxon>Luteimonas</taxon>
    </lineage>
</organism>
<dbReference type="OrthoDB" id="5954188at2"/>
<dbReference type="Proteomes" id="UP000294796">
    <property type="component" value="Unassembled WGS sequence"/>
</dbReference>
<name>A0A4V3AMB2_9GAMM</name>
<sequence>MHRSGSAPYAPAWAPATLQGPPRSTGAPVVKSSYWIVSCVLVALLAACSSGGVPRRVSEPAASIQQLTVQADGTWSVELRLQNYSSIPMRFDRARFEMKVGDESAGTLDVAPGIGIGGESADVVTVAFSPSSNARIVMADALASGRGIRYAIEGTITAMPEDRGRGRDYTFKRESPLSPVPGLPGVLR</sequence>